<organism evidence="2 3">
    <name type="scientific">Roseimicrobium gellanilyticum</name>
    <dbReference type="NCBI Taxonomy" id="748857"/>
    <lineage>
        <taxon>Bacteria</taxon>
        <taxon>Pseudomonadati</taxon>
        <taxon>Verrucomicrobiota</taxon>
        <taxon>Verrucomicrobiia</taxon>
        <taxon>Verrucomicrobiales</taxon>
        <taxon>Verrucomicrobiaceae</taxon>
        <taxon>Roseimicrobium</taxon>
    </lineage>
</organism>
<keyword evidence="1" id="KW-1133">Transmembrane helix</keyword>
<keyword evidence="3" id="KW-1185">Reference proteome</keyword>
<feature type="transmembrane region" description="Helical" evidence="1">
    <location>
        <begin position="7"/>
        <end position="30"/>
    </location>
</feature>
<accession>A0A366HCY7</accession>
<dbReference type="AlphaFoldDB" id="A0A366HCY7"/>
<evidence type="ECO:0000313" key="3">
    <source>
        <dbReference type="Proteomes" id="UP000253426"/>
    </source>
</evidence>
<dbReference type="RefSeq" id="WP_113960197.1">
    <property type="nucleotide sequence ID" value="NZ_QNRR01000008.1"/>
</dbReference>
<proteinExistence type="predicted"/>
<feature type="transmembrane region" description="Helical" evidence="1">
    <location>
        <begin position="105"/>
        <end position="123"/>
    </location>
</feature>
<keyword evidence="1" id="KW-0472">Membrane</keyword>
<sequence>MSTAPKANIGACISGTLFWVFMLQFALGLYQSSKLNVLHGDYNAPANLRSAADRFQSSLSVEQLKSDDKIADFRTTEAWKNLEKNLDGYATRLEIMQDLDWTRQILLNLAYLGSALAMFLFTMKNRWVPEKLTLRKNQPPPQ</sequence>
<comment type="caution">
    <text evidence="2">The sequence shown here is derived from an EMBL/GenBank/DDBJ whole genome shotgun (WGS) entry which is preliminary data.</text>
</comment>
<keyword evidence="1" id="KW-0812">Transmembrane</keyword>
<protein>
    <submittedName>
        <fullName evidence="2">Uncharacterized protein</fullName>
    </submittedName>
</protein>
<gene>
    <name evidence="2" type="ORF">DES53_10827</name>
</gene>
<name>A0A366HCY7_9BACT</name>
<evidence type="ECO:0000313" key="2">
    <source>
        <dbReference type="EMBL" id="RBP40321.1"/>
    </source>
</evidence>
<evidence type="ECO:0000256" key="1">
    <source>
        <dbReference type="SAM" id="Phobius"/>
    </source>
</evidence>
<reference evidence="2 3" key="1">
    <citation type="submission" date="2018-06" db="EMBL/GenBank/DDBJ databases">
        <title>Genomic Encyclopedia of Type Strains, Phase IV (KMG-IV): sequencing the most valuable type-strain genomes for metagenomic binning, comparative biology and taxonomic classification.</title>
        <authorList>
            <person name="Goeker M."/>
        </authorList>
    </citation>
    <scope>NUCLEOTIDE SEQUENCE [LARGE SCALE GENOMIC DNA]</scope>
    <source>
        <strain evidence="2 3">DSM 25532</strain>
    </source>
</reference>
<dbReference type="EMBL" id="QNRR01000008">
    <property type="protein sequence ID" value="RBP40321.1"/>
    <property type="molecule type" value="Genomic_DNA"/>
</dbReference>
<dbReference type="Proteomes" id="UP000253426">
    <property type="component" value="Unassembled WGS sequence"/>
</dbReference>